<dbReference type="GO" id="GO:0019901">
    <property type="term" value="F:protein kinase binding"/>
    <property type="evidence" value="ECO:0007669"/>
    <property type="project" value="InterPro"/>
</dbReference>
<organism evidence="2 3">
    <name type="scientific">Polysphondylium violaceum</name>
    <dbReference type="NCBI Taxonomy" id="133409"/>
    <lineage>
        <taxon>Eukaryota</taxon>
        <taxon>Amoebozoa</taxon>
        <taxon>Evosea</taxon>
        <taxon>Eumycetozoa</taxon>
        <taxon>Dictyostelia</taxon>
        <taxon>Dictyosteliales</taxon>
        <taxon>Dictyosteliaceae</taxon>
        <taxon>Polysphondylium</taxon>
    </lineage>
</organism>
<evidence type="ECO:0000313" key="2">
    <source>
        <dbReference type="EMBL" id="KAF2068935.1"/>
    </source>
</evidence>
<evidence type="ECO:0008006" key="4">
    <source>
        <dbReference type="Google" id="ProtNLM"/>
    </source>
</evidence>
<name>A0A8J4PJQ6_9MYCE</name>
<dbReference type="AlphaFoldDB" id="A0A8J4PJQ6"/>
<accession>A0A8J4PJQ6</accession>
<feature type="region of interest" description="Disordered" evidence="1">
    <location>
        <begin position="186"/>
        <end position="217"/>
    </location>
</feature>
<evidence type="ECO:0000313" key="3">
    <source>
        <dbReference type="Proteomes" id="UP000695562"/>
    </source>
</evidence>
<dbReference type="Proteomes" id="UP000695562">
    <property type="component" value="Unassembled WGS sequence"/>
</dbReference>
<proteinExistence type="predicted"/>
<keyword evidence="3" id="KW-1185">Reference proteome</keyword>
<dbReference type="GO" id="GO:0000307">
    <property type="term" value="C:cyclin-dependent protein kinase holoenzyme complex"/>
    <property type="evidence" value="ECO:0007669"/>
    <property type="project" value="TreeGrafter"/>
</dbReference>
<comment type="caution">
    <text evidence="2">The sequence shown here is derived from an EMBL/GenBank/DDBJ whole genome shotgun (WGS) entry which is preliminary data.</text>
</comment>
<dbReference type="EMBL" id="AJWJ01000794">
    <property type="protein sequence ID" value="KAF2068935.1"/>
    <property type="molecule type" value="Genomic_DNA"/>
</dbReference>
<evidence type="ECO:0000256" key="1">
    <source>
        <dbReference type="SAM" id="MobiDB-lite"/>
    </source>
</evidence>
<dbReference type="GO" id="GO:0016538">
    <property type="term" value="F:cyclin-dependent protein serine/threonine kinase regulator activity"/>
    <property type="evidence" value="ECO:0007669"/>
    <property type="project" value="TreeGrafter"/>
</dbReference>
<dbReference type="InterPro" id="IPR013922">
    <property type="entry name" value="Cyclin_PHO80-like"/>
</dbReference>
<sequence length="242" mass="27216">MSIYQQIFRKFYSEKSGKHKDSWEYFVLGLRVYQWLSDNDPAYTNNLSLDEILEAIDEIFDIILSILEMMKSPGDLLTPIVYYANAFVNRAGIKHNQLFNLLLTSTIVTLKFWSESAPTNNKMMADIFEFPVNDINLMERRFLCGIDYNLQLNQTQIDNFLSKINITSALKDSCKQFSRSKMSSSNVNIVSSSPSSSSSSSSRSNSIQKISSSSVNSNSPINANSFSTTAAAYTHPTPIANC</sequence>
<reference evidence="2" key="1">
    <citation type="submission" date="2020-01" db="EMBL/GenBank/DDBJ databases">
        <title>Development of genomics and gene disruption for Polysphondylium violaceum indicates a role for the polyketide synthase stlB in stalk morphogenesis.</title>
        <authorList>
            <person name="Narita B."/>
            <person name="Kawabe Y."/>
            <person name="Kin K."/>
            <person name="Saito T."/>
            <person name="Gibbs R."/>
            <person name="Kuspa A."/>
            <person name="Muzny D."/>
            <person name="Queller D."/>
            <person name="Richards S."/>
            <person name="Strassman J."/>
            <person name="Sucgang R."/>
            <person name="Worley K."/>
            <person name="Schaap P."/>
        </authorList>
    </citation>
    <scope>NUCLEOTIDE SEQUENCE</scope>
    <source>
        <strain evidence="2">QSvi11</strain>
    </source>
</reference>
<gene>
    <name evidence="2" type="ORF">CYY_009748</name>
</gene>
<dbReference type="GO" id="GO:0005634">
    <property type="term" value="C:nucleus"/>
    <property type="evidence" value="ECO:0007669"/>
    <property type="project" value="TreeGrafter"/>
</dbReference>
<dbReference type="OrthoDB" id="10250320at2759"/>
<dbReference type="PANTHER" id="PTHR15615:SF35">
    <property type="entry name" value="CYCLIN N-TERMINAL DOMAIN-CONTAINING PROTEIN"/>
    <property type="match status" value="1"/>
</dbReference>
<dbReference type="Gene3D" id="1.10.472.10">
    <property type="entry name" value="Cyclin-like"/>
    <property type="match status" value="1"/>
</dbReference>
<dbReference type="PANTHER" id="PTHR15615">
    <property type="match status" value="1"/>
</dbReference>
<protein>
    <recommendedName>
        <fullName evidence="4">Cyclin N-terminal domain-containing protein</fullName>
    </recommendedName>
</protein>